<organism evidence="2 3">
    <name type="scientific">Streptomyces graminofaciens</name>
    <dbReference type="NCBI Taxonomy" id="68212"/>
    <lineage>
        <taxon>Bacteria</taxon>
        <taxon>Bacillati</taxon>
        <taxon>Actinomycetota</taxon>
        <taxon>Actinomycetes</taxon>
        <taxon>Kitasatosporales</taxon>
        <taxon>Streptomycetaceae</taxon>
        <taxon>Streptomyces</taxon>
    </lineage>
</organism>
<dbReference type="Proteomes" id="UP001321542">
    <property type="component" value="Chromosome"/>
</dbReference>
<protein>
    <submittedName>
        <fullName evidence="2">Uncharacterized protein</fullName>
    </submittedName>
</protein>
<proteinExistence type="predicted"/>
<evidence type="ECO:0000313" key="3">
    <source>
        <dbReference type="Proteomes" id="UP001321542"/>
    </source>
</evidence>
<reference evidence="2 3" key="2">
    <citation type="journal article" date="2023" name="ChemBioChem">
        <title>Acyltransferase Domain Exchange between Two Independent Type I Polyketide Synthases in the Same Producer Strain of Macrolide Antibiotics.</title>
        <authorList>
            <person name="Kudo F."/>
            <person name="Kishikawa K."/>
            <person name="Tsuboi K."/>
            <person name="Kido T."/>
            <person name="Usui T."/>
            <person name="Hashimoto J."/>
            <person name="Shin-Ya K."/>
            <person name="Miyanaga A."/>
            <person name="Eguchi T."/>
        </authorList>
    </citation>
    <scope>NUCLEOTIDE SEQUENCE [LARGE SCALE GENOMIC DNA]</scope>
    <source>
        <strain evidence="2 3">A-8890</strain>
    </source>
</reference>
<reference evidence="2 3" key="1">
    <citation type="journal article" date="2010" name="ChemBioChem">
        <title>Cloning and characterization of the biosynthetic gene cluster of 16-membered macrolide antibiotic FD-891: involvement of a dual functional cytochrome P450 monooxygenase catalyzing epoxidation and hydroxylation.</title>
        <authorList>
            <person name="Kudo F."/>
            <person name="Motegi A."/>
            <person name="Mizoue K."/>
            <person name="Eguchi T."/>
        </authorList>
    </citation>
    <scope>NUCLEOTIDE SEQUENCE [LARGE SCALE GENOMIC DNA]</scope>
    <source>
        <strain evidence="2 3">A-8890</strain>
    </source>
</reference>
<sequence>MKISTAWPEGVIARYLTVGGATVDIADDSGRGYIVATCTGERCGWRERTSIEGYVYDTPEQTQARIEEWLPESQREAQAHAETCRAMPRPNAA</sequence>
<name>A0ABM7F2L3_9ACTN</name>
<dbReference type="EMBL" id="AP018448">
    <property type="protein sequence ID" value="BBC29979.1"/>
    <property type="molecule type" value="Genomic_DNA"/>
</dbReference>
<accession>A0ABM7F2L3</accession>
<evidence type="ECO:0000313" key="2">
    <source>
        <dbReference type="EMBL" id="BBC29979.1"/>
    </source>
</evidence>
<feature type="region of interest" description="Disordered" evidence="1">
    <location>
        <begin position="72"/>
        <end position="93"/>
    </location>
</feature>
<gene>
    <name evidence="2" type="ORF">SGFS_012730</name>
</gene>
<dbReference type="RefSeq" id="WP_286248246.1">
    <property type="nucleotide sequence ID" value="NZ_AP018448.1"/>
</dbReference>
<evidence type="ECO:0000256" key="1">
    <source>
        <dbReference type="SAM" id="MobiDB-lite"/>
    </source>
</evidence>
<feature type="compositionally biased region" description="Basic and acidic residues" evidence="1">
    <location>
        <begin position="72"/>
        <end position="83"/>
    </location>
</feature>
<keyword evidence="3" id="KW-1185">Reference proteome</keyword>